<gene>
    <name evidence="6" type="ORF">JOE42_002164</name>
</gene>
<dbReference type="SUPFAM" id="SSF75304">
    <property type="entry name" value="Amidase signature (AS) enzymes"/>
    <property type="match status" value="1"/>
</dbReference>
<dbReference type="PROSITE" id="PS00571">
    <property type="entry name" value="AMIDASES"/>
    <property type="match status" value="1"/>
</dbReference>
<keyword evidence="7" id="KW-1185">Reference proteome</keyword>
<dbReference type="InterPro" id="IPR000120">
    <property type="entry name" value="Amidase"/>
</dbReference>
<proteinExistence type="inferred from homology"/>
<dbReference type="Proteomes" id="UP000703038">
    <property type="component" value="Unassembled WGS sequence"/>
</dbReference>
<evidence type="ECO:0000313" key="7">
    <source>
        <dbReference type="Proteomes" id="UP000703038"/>
    </source>
</evidence>
<dbReference type="InterPro" id="IPR023631">
    <property type="entry name" value="Amidase_dom"/>
</dbReference>
<dbReference type="EMBL" id="JAFBBK010000001">
    <property type="protein sequence ID" value="MBM7415431.1"/>
    <property type="molecule type" value="Genomic_DNA"/>
</dbReference>
<comment type="caution">
    <text evidence="6">The sequence shown here is derived from an EMBL/GenBank/DDBJ whole genome shotgun (WGS) entry which is preliminary data.</text>
</comment>
<dbReference type="EC" id="3.5.1.4" evidence="3"/>
<reference evidence="6 7" key="1">
    <citation type="submission" date="2021-01" db="EMBL/GenBank/DDBJ databases">
        <title>Genomics of switchgrass bacterial isolates.</title>
        <authorList>
            <person name="Shade A."/>
        </authorList>
    </citation>
    <scope>NUCLEOTIDE SEQUENCE [LARGE SCALE GENOMIC DNA]</scope>
    <source>
        <strain evidence="6 7">PvP111</strain>
    </source>
</reference>
<dbReference type="PANTHER" id="PTHR11895">
    <property type="entry name" value="TRANSAMIDASE"/>
    <property type="match status" value="1"/>
</dbReference>
<feature type="domain" description="Amidase" evidence="5">
    <location>
        <begin position="27"/>
        <end position="473"/>
    </location>
</feature>
<evidence type="ECO:0000313" key="6">
    <source>
        <dbReference type="EMBL" id="MBM7415431.1"/>
    </source>
</evidence>
<feature type="region of interest" description="Disordered" evidence="4">
    <location>
        <begin position="127"/>
        <end position="153"/>
    </location>
</feature>
<comment type="similarity">
    <text evidence="2">Belongs to the amidase family.</text>
</comment>
<evidence type="ECO:0000256" key="3">
    <source>
        <dbReference type="ARBA" id="ARBA00012922"/>
    </source>
</evidence>
<dbReference type="InterPro" id="IPR036928">
    <property type="entry name" value="AS_sf"/>
</dbReference>
<dbReference type="Pfam" id="PF01425">
    <property type="entry name" value="Amidase"/>
    <property type="match status" value="1"/>
</dbReference>
<evidence type="ECO:0000259" key="5">
    <source>
        <dbReference type="Pfam" id="PF01425"/>
    </source>
</evidence>
<name>A0ABS2KUE9_9NOCA</name>
<accession>A0ABS2KUE9</accession>
<sequence length="499" mass="52127">MRFDEYRAHDATGLALLVASGDVTAAELVEIAITRAREVDPTLNALVQWQDDAARVRAAGALSGPMAGVPFLLKDLFQAQAGIVETSGSRSGVSSRPRVTDTVVQRWLDAGVVVLGRTAVPEFGAKGVTEPQAHGATRNPWDPARTPGGSSGGSAAAVASGIVPVAGASDGGGSIRIPAAYCGLFGLKPGRAVVPAGPRAGEMLFGSAVTGVLTRSVRDSAAFLDIMRGSDDDAPFEFAAPSTSHVEALGRPGPRLRIGVAARSALNNAPHPDVLAALDRARDLLVELGHTVEEVASPFDEEQLARDFLVPWFVHLAAEVSSASAAARPTTTEFELDTLVLAEIGRATRAVDHDAALARWQDHVRAIAAFHRRFDLLMTPTTAGPAPLIGAFDTPFVERVGARLALALRLGPILGRLGAVQDAVMRSLSAVPYTQSANLTGRPAMSVPLSETVDGLPVGVHFLAPPGGETRLLVLAAELESARPWFDRIPADVLSERVG</sequence>
<dbReference type="InterPro" id="IPR020556">
    <property type="entry name" value="Amidase_CS"/>
</dbReference>
<organism evidence="6 7">
    <name type="scientific">Rhodococcoides corynebacterioides</name>
    <dbReference type="NCBI Taxonomy" id="53972"/>
    <lineage>
        <taxon>Bacteria</taxon>
        <taxon>Bacillati</taxon>
        <taxon>Actinomycetota</taxon>
        <taxon>Actinomycetes</taxon>
        <taxon>Mycobacteriales</taxon>
        <taxon>Nocardiaceae</taxon>
        <taxon>Rhodococcoides</taxon>
    </lineage>
</organism>
<evidence type="ECO:0000256" key="1">
    <source>
        <dbReference type="ARBA" id="ARBA00001311"/>
    </source>
</evidence>
<protein>
    <recommendedName>
        <fullName evidence="3">amidase</fullName>
        <ecNumber evidence="3">3.5.1.4</ecNumber>
    </recommendedName>
</protein>
<dbReference type="Gene3D" id="3.90.1300.10">
    <property type="entry name" value="Amidase signature (AS) domain"/>
    <property type="match status" value="1"/>
</dbReference>
<dbReference type="PANTHER" id="PTHR11895:SF7">
    <property type="entry name" value="GLUTAMYL-TRNA(GLN) AMIDOTRANSFERASE SUBUNIT A, MITOCHONDRIAL"/>
    <property type="match status" value="1"/>
</dbReference>
<comment type="catalytic activity">
    <reaction evidence="1">
        <text>a monocarboxylic acid amide + H2O = a monocarboxylate + NH4(+)</text>
        <dbReference type="Rhea" id="RHEA:12020"/>
        <dbReference type="ChEBI" id="CHEBI:15377"/>
        <dbReference type="ChEBI" id="CHEBI:28938"/>
        <dbReference type="ChEBI" id="CHEBI:35757"/>
        <dbReference type="ChEBI" id="CHEBI:83628"/>
        <dbReference type="EC" id="3.5.1.4"/>
    </reaction>
</comment>
<evidence type="ECO:0000256" key="4">
    <source>
        <dbReference type="SAM" id="MobiDB-lite"/>
    </source>
</evidence>
<dbReference type="RefSeq" id="WP_204868479.1">
    <property type="nucleotide sequence ID" value="NZ_JAFBBK010000001.1"/>
</dbReference>
<evidence type="ECO:0000256" key="2">
    <source>
        <dbReference type="ARBA" id="ARBA00009199"/>
    </source>
</evidence>